<feature type="transmembrane region" description="Helical" evidence="1">
    <location>
        <begin position="9"/>
        <end position="36"/>
    </location>
</feature>
<organism evidence="3 4">
    <name type="scientific">Candidatus Thiomargarita nelsonii</name>
    <dbReference type="NCBI Taxonomy" id="1003181"/>
    <lineage>
        <taxon>Bacteria</taxon>
        <taxon>Pseudomonadati</taxon>
        <taxon>Pseudomonadota</taxon>
        <taxon>Gammaproteobacteria</taxon>
        <taxon>Thiotrichales</taxon>
        <taxon>Thiotrichaceae</taxon>
        <taxon>Thiomargarita</taxon>
    </lineage>
</organism>
<feature type="transmembrane region" description="Helical" evidence="1">
    <location>
        <begin position="42"/>
        <end position="61"/>
    </location>
</feature>
<reference evidence="3 4" key="1">
    <citation type="submission" date="2016-05" db="EMBL/GenBank/DDBJ databases">
        <title>Single-cell genome of chain-forming Candidatus Thiomargarita nelsonii and comparison to other large sulfur-oxidizing bacteria.</title>
        <authorList>
            <person name="Winkel M."/>
            <person name="Salman V."/>
            <person name="Woyke T."/>
            <person name="Schulz-Vogt H."/>
            <person name="Richter M."/>
            <person name="Flood B."/>
            <person name="Bailey J."/>
            <person name="Amann R."/>
            <person name="Mussmann M."/>
        </authorList>
    </citation>
    <scope>NUCLEOTIDE SEQUENCE [LARGE SCALE GENOMIC DNA]</scope>
    <source>
        <strain evidence="3 4">THI036</strain>
    </source>
</reference>
<evidence type="ECO:0000313" key="4">
    <source>
        <dbReference type="Proteomes" id="UP000076962"/>
    </source>
</evidence>
<keyword evidence="1" id="KW-0812">Transmembrane</keyword>
<comment type="caution">
    <text evidence="3">The sequence shown here is derived from an EMBL/GenBank/DDBJ whole genome shotgun (WGS) entry which is preliminary data.</text>
</comment>
<proteinExistence type="predicted"/>
<dbReference type="EMBL" id="LUTY01000294">
    <property type="protein sequence ID" value="OAD23561.1"/>
    <property type="molecule type" value="Genomic_DNA"/>
</dbReference>
<dbReference type="PANTHER" id="PTHR36153">
    <property type="entry name" value="INNER MEMBRANE PROTEIN-RELATED"/>
    <property type="match status" value="1"/>
</dbReference>
<dbReference type="InterPro" id="IPR027417">
    <property type="entry name" value="P-loop_NTPase"/>
</dbReference>
<dbReference type="Pfam" id="PF14331">
    <property type="entry name" value="IcmF-related_N"/>
    <property type="match status" value="1"/>
</dbReference>
<sequence length="380" mass="43798">MLNLFKKKWVIFSSIGVLALSLIIWFAGPYLIVALGDSLNRWLTILPLWVVWLAIILWLYFRERKKSQAMVESIASPADDEIASLKNRFEDALQALRQAGGKKRYGNQYLYELPWYIIIGPPGSGKTTILKNSELNFPLSDDFGPEAIRGVGGTRDCDWFFTDDAILLDTAGRYMTQDSDESVDKKTWQGFLGLLKKYRKRRPVNGILIVLSITDLMDQSESKNHVRAIRARLKELDQILKIRFPIYVLFTKCDLMAGFMDFFERLTPSERGQVWGMTFQTEEKGVVKRFAEEFDLLMSRLNTQHLKRVSEERNIHGRVLVYNFPQQIISLKEALNEFLEGLFRPNRFQPAPFLRGVYFSSGTQEGPPIDRIMGASSRFI</sequence>
<dbReference type="InterPro" id="IPR017731">
    <property type="entry name" value="TssM1-like"/>
</dbReference>
<feature type="domain" description="Type VI secretion system component TssM1 N-terminal" evidence="2">
    <location>
        <begin position="182"/>
        <end position="378"/>
    </location>
</feature>
<evidence type="ECO:0000259" key="2">
    <source>
        <dbReference type="Pfam" id="PF14331"/>
    </source>
</evidence>
<dbReference type="SUPFAM" id="SSF52540">
    <property type="entry name" value="P-loop containing nucleoside triphosphate hydrolases"/>
    <property type="match status" value="1"/>
</dbReference>
<name>A0A176S634_9GAMM</name>
<dbReference type="InterPro" id="IPR025743">
    <property type="entry name" value="TssM1_N"/>
</dbReference>
<keyword evidence="1" id="KW-0472">Membrane</keyword>
<dbReference type="Proteomes" id="UP000076962">
    <property type="component" value="Unassembled WGS sequence"/>
</dbReference>
<gene>
    <name evidence="3" type="ORF">THIOM_000603</name>
</gene>
<dbReference type="NCBIfam" id="TIGR03348">
    <property type="entry name" value="VI_IcmF"/>
    <property type="match status" value="1"/>
</dbReference>
<dbReference type="InterPro" id="IPR053156">
    <property type="entry name" value="T6SS_TssM-like"/>
</dbReference>
<keyword evidence="4" id="KW-1185">Reference proteome</keyword>
<protein>
    <submittedName>
        <fullName evidence="3">Type VI secretion protein IcmF</fullName>
    </submittedName>
</protein>
<accession>A0A176S634</accession>
<dbReference type="PATRIC" id="fig|1003181.4.peg.886"/>
<dbReference type="CDD" id="cd00882">
    <property type="entry name" value="Ras_like_GTPase"/>
    <property type="match status" value="1"/>
</dbReference>
<dbReference type="Gene3D" id="3.40.50.300">
    <property type="entry name" value="P-loop containing nucleotide triphosphate hydrolases"/>
    <property type="match status" value="1"/>
</dbReference>
<keyword evidence="1" id="KW-1133">Transmembrane helix</keyword>
<dbReference type="PANTHER" id="PTHR36153:SF1">
    <property type="entry name" value="TYPE VI SECRETION SYSTEM COMPONENT TSSM1"/>
    <property type="match status" value="1"/>
</dbReference>
<evidence type="ECO:0000256" key="1">
    <source>
        <dbReference type="SAM" id="Phobius"/>
    </source>
</evidence>
<dbReference type="AlphaFoldDB" id="A0A176S634"/>
<evidence type="ECO:0000313" key="3">
    <source>
        <dbReference type="EMBL" id="OAD23561.1"/>
    </source>
</evidence>